<protein>
    <submittedName>
        <fullName evidence="1">Chlorophyllase</fullName>
    </submittedName>
</protein>
<sequence>MTALCINSGTIFSQDPATASRIPVISYSPVVLRMAGRHVDLQMKVSAPASGVNLPVLLLSHGHGRSNFLSSFHGYGPLADFFASHGFVVIQPTHENSKTLALDPSYSEAPLFWKSRARDMRFIIDNLDKIIRTVPGLKGRVDLSQIAAIGHSLGGHTVAMLAGMEVTDPANGEVINLAEPRLKARVIIGAPGASATLATFAKEHYPVLAGTNFNTMTLPALVVNGDKDKSSNFSDTDNWRADAYHLSPGPKCLLTVFDAGHLFGGVSGYDSVETSDENPERVAFLCNTILAYLHSQLNPKESDWDDVKNNLNGSQGAKGKIDCK</sequence>
<evidence type="ECO:0000313" key="1">
    <source>
        <dbReference type="EMBL" id="AYB31977.1"/>
    </source>
</evidence>
<proteinExistence type="predicted"/>
<gene>
    <name evidence="1" type="ORF">D4L85_16020</name>
</gene>
<dbReference type="EMBL" id="CP032382">
    <property type="protein sequence ID" value="AYB31977.1"/>
    <property type="molecule type" value="Genomic_DNA"/>
</dbReference>
<accession>A0A385SNY2</accession>
<keyword evidence="2" id="KW-1185">Reference proteome</keyword>
<reference evidence="2" key="1">
    <citation type="submission" date="2018-09" db="EMBL/GenBank/DDBJ databases">
        <title>Chryseolinea sp. KIS68-18 isolated from soil.</title>
        <authorList>
            <person name="Weon H.-Y."/>
            <person name="Kwon S.-W."/>
            <person name="Lee S.A."/>
        </authorList>
    </citation>
    <scope>NUCLEOTIDE SEQUENCE [LARGE SCALE GENOMIC DNA]</scope>
    <source>
        <strain evidence="2">KIS68-18</strain>
    </source>
</reference>
<dbReference type="Gene3D" id="3.40.50.1820">
    <property type="entry name" value="alpha/beta hydrolase"/>
    <property type="match status" value="1"/>
</dbReference>
<dbReference type="SUPFAM" id="SSF53474">
    <property type="entry name" value="alpha/beta-Hydrolases"/>
    <property type="match status" value="1"/>
</dbReference>
<dbReference type="PANTHER" id="PTHR33428:SF14">
    <property type="entry name" value="CARBOXYLESTERASE TYPE B DOMAIN-CONTAINING PROTEIN"/>
    <property type="match status" value="1"/>
</dbReference>
<dbReference type="Proteomes" id="UP000266183">
    <property type="component" value="Chromosome"/>
</dbReference>
<dbReference type="PANTHER" id="PTHR33428">
    <property type="entry name" value="CHLOROPHYLLASE-2, CHLOROPLASTIC"/>
    <property type="match status" value="1"/>
</dbReference>
<dbReference type="OrthoDB" id="192696at2"/>
<dbReference type="InterPro" id="IPR029058">
    <property type="entry name" value="AB_hydrolase_fold"/>
</dbReference>
<dbReference type="AlphaFoldDB" id="A0A385SNY2"/>
<organism evidence="1 2">
    <name type="scientific">Chryseolinea soli</name>
    <dbReference type="NCBI Taxonomy" id="2321403"/>
    <lineage>
        <taxon>Bacteria</taxon>
        <taxon>Pseudomonadati</taxon>
        <taxon>Bacteroidota</taxon>
        <taxon>Cytophagia</taxon>
        <taxon>Cytophagales</taxon>
        <taxon>Fulvivirgaceae</taxon>
        <taxon>Chryseolinea</taxon>
    </lineage>
</organism>
<evidence type="ECO:0000313" key="2">
    <source>
        <dbReference type="Proteomes" id="UP000266183"/>
    </source>
</evidence>
<dbReference type="KEGG" id="chk:D4L85_16020"/>
<name>A0A385SNY2_9BACT</name>